<evidence type="ECO:0000313" key="3">
    <source>
        <dbReference type="Proteomes" id="UP000559256"/>
    </source>
</evidence>
<dbReference type="GO" id="GO:0003676">
    <property type="term" value="F:nucleic acid binding"/>
    <property type="evidence" value="ECO:0007669"/>
    <property type="project" value="InterPro"/>
</dbReference>
<gene>
    <name evidence="2" type="ORF">D9758_017783</name>
</gene>
<dbReference type="AlphaFoldDB" id="A0A8H5C774"/>
<evidence type="ECO:0000313" key="2">
    <source>
        <dbReference type="EMBL" id="KAF5336213.1"/>
    </source>
</evidence>
<accession>A0A8H5C774</accession>
<dbReference type="Proteomes" id="UP000559256">
    <property type="component" value="Unassembled WGS sequence"/>
</dbReference>
<keyword evidence="3" id="KW-1185">Reference proteome</keyword>
<name>A0A8H5C774_9AGAR</name>
<dbReference type="InterPro" id="IPR036397">
    <property type="entry name" value="RNaseH_sf"/>
</dbReference>
<feature type="domain" description="RNase H type-1" evidence="1">
    <location>
        <begin position="1"/>
        <end position="104"/>
    </location>
</feature>
<dbReference type="GO" id="GO:0004523">
    <property type="term" value="F:RNA-DNA hybrid ribonuclease activity"/>
    <property type="evidence" value="ECO:0007669"/>
    <property type="project" value="InterPro"/>
</dbReference>
<dbReference type="Gene3D" id="3.30.420.10">
    <property type="entry name" value="Ribonuclease H-like superfamily/Ribonuclease H"/>
    <property type="match status" value="1"/>
</dbReference>
<sequence>MQTPLEQSNQTGEVVAIKFATEILPLDEELMIETDSKYAQTQLTSNVQANEDKGYIGVKNCELLKATVVSIRKRKQGTHFKWVKGHNGHDGNEAADKLAGVGAEKQSTDNICIRRAPALEITGAKLSTMTQALAYQAIRERKMKKEKRKNGPRRRTVQNLEKVRAQVEEAFEIVPKAEAIWRAIRHKDFTRKTRNFLWMTTHDAYMTGSLWQRASFSEELQEQAICKHDNQLEDMEHILTSCESPGQNVVWELAQRLWEKKSRKEWYRPGIGTILGAAAGDIKDEETEKLKSGETRLWRILIAESAYLIWVLRCERVIANENTQFSEDEITNRWSKMINERLKLDARMTNKKYEGKALSRR</sequence>
<dbReference type="InterPro" id="IPR012337">
    <property type="entry name" value="RNaseH-like_sf"/>
</dbReference>
<organism evidence="2 3">
    <name type="scientific">Tetrapyrgos nigripes</name>
    <dbReference type="NCBI Taxonomy" id="182062"/>
    <lineage>
        <taxon>Eukaryota</taxon>
        <taxon>Fungi</taxon>
        <taxon>Dikarya</taxon>
        <taxon>Basidiomycota</taxon>
        <taxon>Agaricomycotina</taxon>
        <taxon>Agaricomycetes</taxon>
        <taxon>Agaricomycetidae</taxon>
        <taxon>Agaricales</taxon>
        <taxon>Marasmiineae</taxon>
        <taxon>Marasmiaceae</taxon>
        <taxon>Tetrapyrgos</taxon>
    </lineage>
</organism>
<reference evidence="2 3" key="1">
    <citation type="journal article" date="2020" name="ISME J.">
        <title>Uncovering the hidden diversity of litter-decomposition mechanisms in mushroom-forming fungi.</title>
        <authorList>
            <person name="Floudas D."/>
            <person name="Bentzer J."/>
            <person name="Ahren D."/>
            <person name="Johansson T."/>
            <person name="Persson P."/>
            <person name="Tunlid A."/>
        </authorList>
    </citation>
    <scope>NUCLEOTIDE SEQUENCE [LARGE SCALE GENOMIC DNA]</scope>
    <source>
        <strain evidence="2 3">CBS 291.85</strain>
    </source>
</reference>
<dbReference type="SUPFAM" id="SSF53098">
    <property type="entry name" value="Ribonuclease H-like"/>
    <property type="match status" value="1"/>
</dbReference>
<proteinExistence type="predicted"/>
<dbReference type="OrthoDB" id="2976650at2759"/>
<evidence type="ECO:0000259" key="1">
    <source>
        <dbReference type="PROSITE" id="PS50879"/>
    </source>
</evidence>
<dbReference type="InterPro" id="IPR002156">
    <property type="entry name" value="RNaseH_domain"/>
</dbReference>
<dbReference type="PROSITE" id="PS50879">
    <property type="entry name" value="RNASE_H_1"/>
    <property type="match status" value="1"/>
</dbReference>
<comment type="caution">
    <text evidence="2">The sequence shown here is derived from an EMBL/GenBank/DDBJ whole genome shotgun (WGS) entry which is preliminary data.</text>
</comment>
<protein>
    <recommendedName>
        <fullName evidence="1">RNase H type-1 domain-containing protein</fullName>
    </recommendedName>
</protein>
<dbReference type="Pfam" id="PF00075">
    <property type="entry name" value="RNase_H"/>
    <property type="match status" value="1"/>
</dbReference>
<dbReference type="EMBL" id="JAACJM010000231">
    <property type="protein sequence ID" value="KAF5336213.1"/>
    <property type="molecule type" value="Genomic_DNA"/>
</dbReference>